<comment type="caution">
    <text evidence="2">The sequence shown here is derived from an EMBL/GenBank/DDBJ whole genome shotgun (WGS) entry which is preliminary data.</text>
</comment>
<name>A0A2T2XDG3_9FIRM</name>
<dbReference type="SUPFAM" id="SSF55804">
    <property type="entry name" value="Phoshotransferase/anion transport protein"/>
    <property type="match status" value="1"/>
</dbReference>
<organism evidence="2 3">
    <name type="scientific">Sulfobacillus benefaciens</name>
    <dbReference type="NCBI Taxonomy" id="453960"/>
    <lineage>
        <taxon>Bacteria</taxon>
        <taxon>Bacillati</taxon>
        <taxon>Bacillota</taxon>
        <taxon>Clostridia</taxon>
        <taxon>Eubacteriales</taxon>
        <taxon>Clostridiales Family XVII. Incertae Sedis</taxon>
        <taxon>Sulfobacillus</taxon>
    </lineage>
</organism>
<dbReference type="AlphaFoldDB" id="A0A2T2XDG3"/>
<dbReference type="PANTHER" id="PTHR47738:SF3">
    <property type="entry name" value="PHOSPHOTRANSFERASE SYSTEM MANNITOL_FRUCTOSE-SPECIFIC IIA DOMAIN CONTAINING PROTEIN"/>
    <property type="match status" value="1"/>
</dbReference>
<dbReference type="InterPro" id="IPR051541">
    <property type="entry name" value="PTS_SugarTrans_NitroReg"/>
</dbReference>
<protein>
    <recommendedName>
        <fullName evidence="1">PTS EIIA type-2 domain-containing protein</fullName>
    </recommendedName>
</protein>
<evidence type="ECO:0000259" key="1">
    <source>
        <dbReference type="PROSITE" id="PS51094"/>
    </source>
</evidence>
<dbReference type="Pfam" id="PF00359">
    <property type="entry name" value="PTS_EIIA_2"/>
    <property type="match status" value="1"/>
</dbReference>
<evidence type="ECO:0000313" key="3">
    <source>
        <dbReference type="Proteomes" id="UP000242972"/>
    </source>
</evidence>
<dbReference type="PANTHER" id="PTHR47738">
    <property type="entry name" value="PTS SYSTEM FRUCTOSE-LIKE EIIA COMPONENT-RELATED"/>
    <property type="match status" value="1"/>
</dbReference>
<dbReference type="PROSITE" id="PS51094">
    <property type="entry name" value="PTS_EIIA_TYPE_2"/>
    <property type="match status" value="1"/>
</dbReference>
<dbReference type="CDD" id="cd00211">
    <property type="entry name" value="PTS_IIA_fru"/>
    <property type="match status" value="1"/>
</dbReference>
<dbReference type="Proteomes" id="UP000242972">
    <property type="component" value="Unassembled WGS sequence"/>
</dbReference>
<dbReference type="Gene3D" id="3.40.930.10">
    <property type="entry name" value="Mannitol-specific EII, Chain A"/>
    <property type="match status" value="1"/>
</dbReference>
<sequence>MPYRYCLRGRCANKLPIVRSGKEIRNKLLNWIPWLRPERILIARPYTSTTEILDAMGGLFEENVDVRPGYTQALIHREQAFPTGLPTEPYGVAIPHADGEYVLRPGLAVCTLKRAVPFREMGNPQNVIGVKLAILIALPLAQQTAQVNVLQWLLSLIQHQPFLEDIAQCGQPSQVLQVFQDYSQTLAQ</sequence>
<reference evidence="2 3" key="1">
    <citation type="journal article" date="2014" name="BMC Genomics">
        <title>Comparison of environmental and isolate Sulfobacillus genomes reveals diverse carbon, sulfur, nitrogen, and hydrogen metabolisms.</title>
        <authorList>
            <person name="Justice N.B."/>
            <person name="Norman A."/>
            <person name="Brown C.T."/>
            <person name="Singh A."/>
            <person name="Thomas B.C."/>
            <person name="Banfield J.F."/>
        </authorList>
    </citation>
    <scope>NUCLEOTIDE SEQUENCE [LARGE SCALE GENOMIC DNA]</scope>
    <source>
        <strain evidence="2">AMDSBA4</strain>
    </source>
</reference>
<proteinExistence type="predicted"/>
<feature type="domain" description="PTS EIIA type-2" evidence="1">
    <location>
        <begin position="33"/>
        <end position="182"/>
    </location>
</feature>
<gene>
    <name evidence="2" type="ORF">C7B46_13870</name>
</gene>
<accession>A0A2T2XDG3</accession>
<dbReference type="EMBL" id="PXYW01000037">
    <property type="protein sequence ID" value="PSR32553.1"/>
    <property type="molecule type" value="Genomic_DNA"/>
</dbReference>
<evidence type="ECO:0000313" key="2">
    <source>
        <dbReference type="EMBL" id="PSR32553.1"/>
    </source>
</evidence>
<dbReference type="InterPro" id="IPR002178">
    <property type="entry name" value="PTS_EIIA_type-2_dom"/>
</dbReference>
<dbReference type="InterPro" id="IPR016152">
    <property type="entry name" value="PTrfase/Anion_transptr"/>
</dbReference>